<keyword evidence="4" id="KW-1185">Reference proteome</keyword>
<protein>
    <submittedName>
        <fullName evidence="3">Uncharacterized protein</fullName>
    </submittedName>
</protein>
<feature type="coiled-coil region" evidence="1">
    <location>
        <begin position="434"/>
        <end position="461"/>
    </location>
</feature>
<keyword evidence="1" id="KW-0175">Coiled coil</keyword>
<feature type="region of interest" description="Disordered" evidence="2">
    <location>
        <begin position="1"/>
        <end position="24"/>
    </location>
</feature>
<reference evidence="3 4" key="1">
    <citation type="submission" date="2017-03" db="EMBL/GenBank/DDBJ databases">
        <title>WGS assembly of Porphyra umbilicalis.</title>
        <authorList>
            <person name="Brawley S.H."/>
            <person name="Blouin N.A."/>
            <person name="Ficko-Blean E."/>
            <person name="Wheeler G.L."/>
            <person name="Lohr M."/>
            <person name="Goodson H.V."/>
            <person name="Jenkins J.W."/>
            <person name="Blaby-Haas C.E."/>
            <person name="Helliwell K.E."/>
            <person name="Chan C."/>
            <person name="Marriage T."/>
            <person name="Bhattacharya D."/>
            <person name="Klein A.S."/>
            <person name="Badis Y."/>
            <person name="Brodie J."/>
            <person name="Cao Y."/>
            <person name="Collen J."/>
            <person name="Dittami S.M."/>
            <person name="Gachon C.M."/>
            <person name="Green B.R."/>
            <person name="Karpowicz S."/>
            <person name="Kim J.W."/>
            <person name="Kudahl U."/>
            <person name="Lin S."/>
            <person name="Michel G."/>
            <person name="Mittag M."/>
            <person name="Olson B.J."/>
            <person name="Pangilinan J."/>
            <person name="Peng Y."/>
            <person name="Qiu H."/>
            <person name="Shu S."/>
            <person name="Singer J.T."/>
            <person name="Smith A.G."/>
            <person name="Sprecher B.N."/>
            <person name="Wagner V."/>
            <person name="Wang W."/>
            <person name="Wang Z.-Y."/>
            <person name="Yan J."/>
            <person name="Yarish C."/>
            <person name="Zoeuner-Riek S."/>
            <person name="Zhuang Y."/>
            <person name="Zou Y."/>
            <person name="Lindquist E.A."/>
            <person name="Grimwood J."/>
            <person name="Barry K."/>
            <person name="Rokhsar D.S."/>
            <person name="Schmutz J."/>
            <person name="Stiller J.W."/>
            <person name="Grossman A.R."/>
            <person name="Prochnik S.E."/>
        </authorList>
    </citation>
    <scope>NUCLEOTIDE SEQUENCE [LARGE SCALE GENOMIC DNA]</scope>
    <source>
        <strain evidence="3">4086291</strain>
    </source>
</reference>
<gene>
    <name evidence="3" type="ORF">BU14_0203s0022</name>
</gene>
<dbReference type="EMBL" id="KV918876">
    <property type="protein sequence ID" value="OSX76211.1"/>
    <property type="molecule type" value="Genomic_DNA"/>
</dbReference>
<accession>A0A1X6P5N8</accession>
<dbReference type="Proteomes" id="UP000218209">
    <property type="component" value="Unassembled WGS sequence"/>
</dbReference>
<name>A0A1X6P5N8_PORUM</name>
<dbReference type="AlphaFoldDB" id="A0A1X6P5N8"/>
<evidence type="ECO:0000256" key="2">
    <source>
        <dbReference type="SAM" id="MobiDB-lite"/>
    </source>
</evidence>
<evidence type="ECO:0000313" key="3">
    <source>
        <dbReference type="EMBL" id="OSX76211.1"/>
    </source>
</evidence>
<evidence type="ECO:0000256" key="1">
    <source>
        <dbReference type="SAM" id="Coils"/>
    </source>
</evidence>
<proteinExistence type="predicted"/>
<evidence type="ECO:0000313" key="4">
    <source>
        <dbReference type="Proteomes" id="UP000218209"/>
    </source>
</evidence>
<sequence>MQTVVPGAASEAVEAVRSGGKDAEVARVDKDATAAASAVAAPSSEDAGNGDSKITADQMVEFVAAAKSVLSTVGSLSRDVRKLFQTVEKRGKASETLAVEVAELKKSSFKTAMRGAEDGNVYDEKYCDYDEMNALIGASTIGDVRLSTASEAAAARGRQLTKEQEGTLKMLRVRSRVKIRSYSSVGTANITRDVVNDAEADWKVIVEETKDELSVDEYAANNFLLSEIAAPSSPSGFKKGKRTKKTRRAYQLITQCISHAFFEIKKRAVAAWCKAVGEDADNMPPRKATEWLENCHVEDGGEQVVKLQFEASELGLKGIAAAAKAMFELLAVKDRIVPPANVGDREHLYLTWGHVALSACFVRSMLEQVEAGGDGRRPGMGGWYDRWRWEMLALKVFVPLSKSMWHGMIINDAEDADLFVFPHKPVPITGSRTLADMARAAAEAEEAANALAAEAEAAAVAALNGAPAGAPAPALNAGAA</sequence>
<organism evidence="3 4">
    <name type="scientific">Porphyra umbilicalis</name>
    <name type="common">Purple laver</name>
    <name type="synonym">Red alga</name>
    <dbReference type="NCBI Taxonomy" id="2786"/>
    <lineage>
        <taxon>Eukaryota</taxon>
        <taxon>Rhodophyta</taxon>
        <taxon>Bangiophyceae</taxon>
        <taxon>Bangiales</taxon>
        <taxon>Bangiaceae</taxon>
        <taxon>Porphyra</taxon>
    </lineage>
</organism>